<dbReference type="GO" id="GO:1904680">
    <property type="term" value="F:peptide transmembrane transporter activity"/>
    <property type="evidence" value="ECO:0007669"/>
    <property type="project" value="TreeGrafter"/>
</dbReference>
<dbReference type="STRING" id="1503961.SAMN05421736_11951"/>
<dbReference type="CDD" id="cd08507">
    <property type="entry name" value="PBP2_SgrR_like"/>
    <property type="match status" value="1"/>
</dbReference>
<dbReference type="AlphaFoldDB" id="A0A1H3U890"/>
<keyword evidence="5" id="KW-1185">Reference proteome</keyword>
<gene>
    <name evidence="4" type="ORF">SAMN05421736_11951</name>
</gene>
<dbReference type="GO" id="GO:0015833">
    <property type="term" value="P:peptide transport"/>
    <property type="evidence" value="ECO:0007669"/>
    <property type="project" value="TreeGrafter"/>
</dbReference>
<evidence type="ECO:0000313" key="5">
    <source>
        <dbReference type="Proteomes" id="UP000198935"/>
    </source>
</evidence>
<dbReference type="Proteomes" id="UP000198935">
    <property type="component" value="Unassembled WGS sequence"/>
</dbReference>
<evidence type="ECO:0000259" key="2">
    <source>
        <dbReference type="Pfam" id="PF00496"/>
    </source>
</evidence>
<dbReference type="Gene3D" id="3.40.190.10">
    <property type="entry name" value="Periplasmic binding protein-like II"/>
    <property type="match status" value="1"/>
</dbReference>
<feature type="domain" description="Solute-binding protein family 5" evidence="2">
    <location>
        <begin position="174"/>
        <end position="504"/>
    </location>
</feature>
<evidence type="ECO:0000256" key="1">
    <source>
        <dbReference type="ARBA" id="ARBA00023125"/>
    </source>
</evidence>
<dbReference type="InterPro" id="IPR000914">
    <property type="entry name" value="SBP_5_dom"/>
</dbReference>
<proteinExistence type="predicted"/>
<dbReference type="Gene3D" id="1.10.10.10">
    <property type="entry name" value="Winged helix-like DNA-binding domain superfamily/Winged helix DNA-binding domain"/>
    <property type="match status" value="1"/>
</dbReference>
<dbReference type="InterPro" id="IPR036390">
    <property type="entry name" value="WH_DNA-bd_sf"/>
</dbReference>
<feature type="domain" description="Transcriptional regulator SgrR N-terminal HTH" evidence="3">
    <location>
        <begin position="2"/>
        <end position="103"/>
    </location>
</feature>
<dbReference type="OrthoDB" id="5894719at2"/>
<dbReference type="InterPro" id="IPR036388">
    <property type="entry name" value="WH-like_DNA-bd_sf"/>
</dbReference>
<name>A0A1H3U890_9BACI</name>
<dbReference type="EMBL" id="FNPI01000019">
    <property type="protein sequence ID" value="SDZ58646.1"/>
    <property type="molecule type" value="Genomic_DNA"/>
</dbReference>
<organism evidence="4 5">
    <name type="scientific">Evansella caseinilytica</name>
    <dbReference type="NCBI Taxonomy" id="1503961"/>
    <lineage>
        <taxon>Bacteria</taxon>
        <taxon>Bacillati</taxon>
        <taxon>Bacillota</taxon>
        <taxon>Bacilli</taxon>
        <taxon>Bacillales</taxon>
        <taxon>Bacillaceae</taxon>
        <taxon>Evansella</taxon>
    </lineage>
</organism>
<dbReference type="Pfam" id="PF00496">
    <property type="entry name" value="SBP_bac_5"/>
    <property type="match status" value="1"/>
</dbReference>
<reference evidence="5" key="1">
    <citation type="submission" date="2016-10" db="EMBL/GenBank/DDBJ databases">
        <authorList>
            <person name="Varghese N."/>
            <person name="Submissions S."/>
        </authorList>
    </citation>
    <scope>NUCLEOTIDE SEQUENCE [LARGE SCALE GENOMIC DNA]</scope>
    <source>
        <strain evidence="5">SP</strain>
    </source>
</reference>
<dbReference type="Pfam" id="PF12793">
    <property type="entry name" value="SgrR_N"/>
    <property type="match status" value="1"/>
</dbReference>
<dbReference type="SUPFAM" id="SSF46785">
    <property type="entry name" value="Winged helix' DNA-binding domain"/>
    <property type="match status" value="1"/>
</dbReference>
<dbReference type="Gene3D" id="3.10.105.10">
    <property type="entry name" value="Dipeptide-binding Protein, Domain 3"/>
    <property type="match status" value="1"/>
</dbReference>
<dbReference type="PANTHER" id="PTHR30290:SF72">
    <property type="entry name" value="HTH-TYPE TRANSCRIPTIONAL REGULATOR SGRR"/>
    <property type="match status" value="1"/>
</dbReference>
<protein>
    <submittedName>
        <fullName evidence="4">DNA-binding transcriptional regulator SgrR of sgrS sRNA, contains a MarR-type HTH domain and a solute-binding domain</fullName>
    </submittedName>
</protein>
<evidence type="ECO:0000313" key="4">
    <source>
        <dbReference type="EMBL" id="SDZ58646.1"/>
    </source>
</evidence>
<keyword evidence="1 4" id="KW-0238">DNA-binding</keyword>
<dbReference type="GO" id="GO:0003677">
    <property type="term" value="F:DNA binding"/>
    <property type="evidence" value="ECO:0007669"/>
    <property type="project" value="UniProtKB-KW"/>
</dbReference>
<evidence type="ECO:0000259" key="3">
    <source>
        <dbReference type="Pfam" id="PF12793"/>
    </source>
</evidence>
<dbReference type="InterPro" id="IPR039424">
    <property type="entry name" value="SBP_5"/>
</dbReference>
<dbReference type="PANTHER" id="PTHR30290">
    <property type="entry name" value="PERIPLASMIC BINDING COMPONENT OF ABC TRANSPORTER"/>
    <property type="match status" value="1"/>
</dbReference>
<accession>A0A1H3U890</accession>
<dbReference type="SUPFAM" id="SSF53850">
    <property type="entry name" value="Periplasmic binding protein-like II"/>
    <property type="match status" value="1"/>
</dbReference>
<dbReference type="InterPro" id="IPR025370">
    <property type="entry name" value="SgrR_HTH_N"/>
</dbReference>
<sequence>MKLLEHYDVLVRELGPSGQELPITVAEMAALLSCSQRNVKLIIRKLQERGWIQWKPGKGRGNRSTIVLNKNIDTLIIEEAKRRMTPASIDESMQLLKKYQVQPSVQREYIDWIFHSYLGKQREKTTDELSRLHFPSYRPLPVLDPRDVCRRSENHIMRHIYNQLVTYDKETNTYLPQLAHQWEHNADYTMWRFYLQKGVRFHHGREMAAEDVCYSFRRHRETPSAYRWIVEDWKKAVTVNTFTVDIHFTKPCPFLLSLAASLGGSIVPEEHHDRQQLPIGTGPFRVKENSKNKLLLEVFKDYFLRRPFLDEVIIYFFPKLYDNPAAGSPSYEDQMNFYHYPYSGSRLEQLETYTKVDRGSKLLTLNRKSGILADDAMLRKAIFHFLSPEKMIAELGGTRFSTASRLLAESERENAVRSKSIGRSCLKNSSYAGEPLTLFSYAGAGNEADGKWIQKELKREGIDVVLTFFPYEELLRLPLSVKADMLLGEQLTDDNVWYTYMSALTGNHSLLAHHLPGETEAEIAAKSQAGENETDTAAALRKIEARLVQAHSFIHLYRIKQFAFYPSYVRGVQMNPLGWVDYTKLWYQS</sequence>